<evidence type="ECO:0000256" key="11">
    <source>
        <dbReference type="ARBA" id="ARBA00022679"/>
    </source>
</evidence>
<dbReference type="PANTHER" id="PTHR32282">
    <property type="entry name" value="BINDING PROTEIN TRANSPEPTIDASE, PUTATIVE-RELATED"/>
    <property type="match status" value="1"/>
</dbReference>
<evidence type="ECO:0000259" key="28">
    <source>
        <dbReference type="Pfam" id="PF00905"/>
    </source>
</evidence>
<comment type="similarity">
    <text evidence="5">In the N-terminal section; belongs to the glycosyltransferase 51 family.</text>
</comment>
<dbReference type="Gene3D" id="3.40.710.10">
    <property type="entry name" value="DD-peptidase/beta-lactamase superfamily"/>
    <property type="match status" value="1"/>
</dbReference>
<dbReference type="Proteomes" id="UP000214760">
    <property type="component" value="Unassembled WGS sequence"/>
</dbReference>
<evidence type="ECO:0000256" key="22">
    <source>
        <dbReference type="ARBA" id="ARBA00034000"/>
    </source>
</evidence>
<dbReference type="InterPro" id="IPR012338">
    <property type="entry name" value="Beta-lactam/transpept-like"/>
</dbReference>
<dbReference type="PANTHER" id="PTHR32282:SF33">
    <property type="entry name" value="PEPTIDOGLYCAN GLYCOSYLTRANSFERASE"/>
    <property type="match status" value="1"/>
</dbReference>
<dbReference type="UniPathway" id="UPA00219"/>
<evidence type="ECO:0000256" key="14">
    <source>
        <dbReference type="ARBA" id="ARBA00022960"/>
    </source>
</evidence>
<evidence type="ECO:0000256" key="26">
    <source>
        <dbReference type="SAM" id="MobiDB-lite"/>
    </source>
</evidence>
<dbReference type="InterPro" id="IPR050396">
    <property type="entry name" value="Glycosyltr_51/Transpeptidase"/>
</dbReference>
<dbReference type="InterPro" id="IPR001264">
    <property type="entry name" value="Glyco_trans_51"/>
</dbReference>
<gene>
    <name evidence="30" type="ORF">SAMN02910262_00640</name>
</gene>
<evidence type="ECO:0000313" key="31">
    <source>
        <dbReference type="Proteomes" id="UP000214760"/>
    </source>
</evidence>
<keyword evidence="10" id="KW-0328">Glycosyltransferase</keyword>
<keyword evidence="13" id="KW-0378">Hydrolase</keyword>
<keyword evidence="16" id="KW-0573">Peptidoglycan synthesis</keyword>
<keyword evidence="12 27" id="KW-0812">Transmembrane</keyword>
<comment type="pathway">
    <text evidence="25">Glycan biosynthesis.</text>
</comment>
<comment type="function">
    <text evidence="1">Cell wall formation. Synthesis of cross-linked peptidoglycan from the lipid intermediates. The enzyme has a penicillin-insensitive transglycosylase N-terminal domain (formation of linear glycan strands) and a penicillin-sensitive transpeptidase C-terminal domain (cross-linking of the peptide subunits).</text>
</comment>
<evidence type="ECO:0000256" key="19">
    <source>
        <dbReference type="ARBA" id="ARBA00023251"/>
    </source>
</evidence>
<dbReference type="Gene3D" id="1.10.3810.10">
    <property type="entry name" value="Biosynthetic peptidoglycan transglycosylase-like"/>
    <property type="match status" value="1"/>
</dbReference>
<comment type="subcellular location">
    <subcellularLocation>
        <location evidence="2">Cell membrane</location>
        <topology evidence="2">Single-pass type II membrane protein</topology>
    </subcellularLocation>
</comment>
<dbReference type="InterPro" id="IPR001460">
    <property type="entry name" value="PCN-bd_Tpept"/>
</dbReference>
<evidence type="ECO:0000256" key="16">
    <source>
        <dbReference type="ARBA" id="ARBA00022984"/>
    </source>
</evidence>
<sequence>MNFSKNSINRRISEQKSPKKRLGHRAGSITLGTIAGITLFTVVTGLSFGYGAIRGILAESPEYDPSMMKPSGYFSSIYNSHGEVVQQLIGPESNRIRVTYDELPDDLINAFVAIEDSRFWQHRGIDIRSILRAVAGVLSDNYSGGGSTITQQLIKNTVFNGGAEKNAGSRFERKVQEQYLALKLTHDVDRKTILTNYLNTINLGSDTLGVEAASRRYFGKDVSQLTLSECAVIAGITQNPAKYNPITHPQDNASRREIVLSEMYRQGYITAQQRDEALEDDVYVRIQTNDIASRSESHPYSWYTDELIEQVTGDLKKNYGYTDTQAWNLLYTGGLQIYTPQDPDLQKIVDEEVNNPSNYSAAKISLDYRLSVSEPDGTVKNYTQDDVRTYIRTQKEKPDFDGLFSTEAEANAARDEFRTRALSDGGTLLSETSDTVIQPQVSFVLIDQNTGEVKALSGGRGEKKASRILNRAADSLRQPGSTFKVLSVFAPALDTGQATLATTYYDAPLSSEGKIFHNWWGDDYKGYHTIREAITYSMNIPAVLCMRDTVKPQNGVEFARSLGISTLTATDNNLATALGGITNGVSNLELTNAFASIADGGIYRKPVFYTKVTDQNGKILLDGTPEATRVMKDSTAFLLTNAMTDVMKSNTLYDGGGYPVHSTGTTAAFDGMTIAGKSGTTTRNNDVWFVGYTPYYTAGIWGGCDGNQTLSNSETGVNNGGTSFHKIIWRKIMERVHQGMTDPGFAVPSDIETADVCRKSGKLPITGVCENDPRGSAVYTEYFAAGTVPTEVCDHHVRITVCGTSGKRPTSRCPESGLTQKVIMTVPEGGDVTDDSAFTMPDYCNIHSPE</sequence>
<dbReference type="GO" id="GO:0008955">
    <property type="term" value="F:peptidoglycan glycosyltransferase activity"/>
    <property type="evidence" value="ECO:0007669"/>
    <property type="project" value="UniProtKB-EC"/>
</dbReference>
<keyword evidence="9" id="KW-0645">Protease</keyword>
<keyword evidence="11" id="KW-0808">Transferase</keyword>
<evidence type="ECO:0000256" key="3">
    <source>
        <dbReference type="ARBA" id="ARBA00004752"/>
    </source>
</evidence>
<evidence type="ECO:0000256" key="5">
    <source>
        <dbReference type="ARBA" id="ARBA00007739"/>
    </source>
</evidence>
<reference evidence="30 31" key="1">
    <citation type="submission" date="2016-10" db="EMBL/GenBank/DDBJ databases">
        <authorList>
            <person name="de Groot N.N."/>
        </authorList>
    </citation>
    <scope>NUCLEOTIDE SEQUENCE [LARGE SCALE GENOMIC DNA]</scope>
    <source>
        <strain evidence="30 31">F</strain>
    </source>
</reference>
<evidence type="ECO:0000256" key="4">
    <source>
        <dbReference type="ARBA" id="ARBA00007090"/>
    </source>
</evidence>
<dbReference type="RefSeq" id="WP_051684554.1">
    <property type="nucleotide sequence ID" value="NZ_FOZC01000002.1"/>
</dbReference>
<feature type="transmembrane region" description="Helical" evidence="27">
    <location>
        <begin position="29"/>
        <end position="53"/>
    </location>
</feature>
<dbReference type="GO" id="GO:0006508">
    <property type="term" value="P:proteolysis"/>
    <property type="evidence" value="ECO:0007669"/>
    <property type="project" value="UniProtKB-KW"/>
</dbReference>
<name>A0A1I6INS0_9FIRM</name>
<evidence type="ECO:0000256" key="23">
    <source>
        <dbReference type="ARBA" id="ARBA00044770"/>
    </source>
</evidence>
<evidence type="ECO:0000256" key="8">
    <source>
        <dbReference type="ARBA" id="ARBA00022645"/>
    </source>
</evidence>
<dbReference type="GO" id="GO:0009002">
    <property type="term" value="F:serine-type D-Ala-D-Ala carboxypeptidase activity"/>
    <property type="evidence" value="ECO:0007669"/>
    <property type="project" value="UniProtKB-EC"/>
</dbReference>
<evidence type="ECO:0000256" key="12">
    <source>
        <dbReference type="ARBA" id="ARBA00022692"/>
    </source>
</evidence>
<evidence type="ECO:0000256" key="10">
    <source>
        <dbReference type="ARBA" id="ARBA00022676"/>
    </source>
</evidence>
<dbReference type="AlphaFoldDB" id="A0A1I6INS0"/>
<dbReference type="GO" id="GO:0046677">
    <property type="term" value="P:response to antibiotic"/>
    <property type="evidence" value="ECO:0007669"/>
    <property type="project" value="UniProtKB-KW"/>
</dbReference>
<feature type="domain" description="Penicillin-binding protein transpeptidase" evidence="28">
    <location>
        <begin position="442"/>
        <end position="695"/>
    </location>
</feature>
<keyword evidence="20" id="KW-0511">Multifunctional enzyme</keyword>
<evidence type="ECO:0000256" key="9">
    <source>
        <dbReference type="ARBA" id="ARBA00022670"/>
    </source>
</evidence>
<evidence type="ECO:0000256" key="21">
    <source>
        <dbReference type="ARBA" id="ARBA00023316"/>
    </source>
</evidence>
<evidence type="ECO:0000256" key="17">
    <source>
        <dbReference type="ARBA" id="ARBA00022989"/>
    </source>
</evidence>
<feature type="compositionally biased region" description="Polar residues" evidence="26">
    <location>
        <begin position="1"/>
        <end position="10"/>
    </location>
</feature>
<feature type="region of interest" description="Disordered" evidence="26">
    <location>
        <begin position="1"/>
        <end position="24"/>
    </location>
</feature>
<comment type="catalytic activity">
    <reaction evidence="22">
        <text>Preferential cleavage: (Ac)2-L-Lys-D-Ala-|-D-Ala. Also transpeptidation of peptidyl-alanyl moieties that are N-acyl substituents of D-alanine.</text>
        <dbReference type="EC" id="3.4.16.4"/>
    </reaction>
</comment>
<dbReference type="EC" id="3.4.16.4" evidence="6"/>
<dbReference type="EMBL" id="FOZC01000002">
    <property type="protein sequence ID" value="SFR68395.1"/>
    <property type="molecule type" value="Genomic_DNA"/>
</dbReference>
<comment type="pathway">
    <text evidence="3">Cell wall biogenesis; peptidoglycan biosynthesis.</text>
</comment>
<evidence type="ECO:0000256" key="13">
    <source>
        <dbReference type="ARBA" id="ARBA00022801"/>
    </source>
</evidence>
<dbReference type="GO" id="GO:0008360">
    <property type="term" value="P:regulation of cell shape"/>
    <property type="evidence" value="ECO:0007669"/>
    <property type="project" value="UniProtKB-KW"/>
</dbReference>
<evidence type="ECO:0000256" key="25">
    <source>
        <dbReference type="ARBA" id="ARBA00060592"/>
    </source>
</evidence>
<keyword evidence="14" id="KW-0133">Cell shape</keyword>
<evidence type="ECO:0000256" key="6">
    <source>
        <dbReference type="ARBA" id="ARBA00012448"/>
    </source>
</evidence>
<protein>
    <recommendedName>
        <fullName evidence="7">Penicillin-binding protein 1A</fullName>
        <ecNumber evidence="23">2.4.99.28</ecNumber>
        <ecNumber evidence="6">3.4.16.4</ecNumber>
    </recommendedName>
</protein>
<dbReference type="GO" id="GO:0008658">
    <property type="term" value="F:penicillin binding"/>
    <property type="evidence" value="ECO:0007669"/>
    <property type="project" value="InterPro"/>
</dbReference>
<evidence type="ECO:0000256" key="24">
    <source>
        <dbReference type="ARBA" id="ARBA00049902"/>
    </source>
</evidence>
<dbReference type="FunFam" id="1.10.3810.10:FF:000001">
    <property type="entry name" value="Penicillin-binding protein 1A"/>
    <property type="match status" value="1"/>
</dbReference>
<dbReference type="Pfam" id="PF00912">
    <property type="entry name" value="Transgly"/>
    <property type="match status" value="1"/>
</dbReference>
<dbReference type="EC" id="2.4.99.28" evidence="23"/>
<keyword evidence="15" id="KW-0735">Signal-anchor</keyword>
<evidence type="ECO:0000256" key="20">
    <source>
        <dbReference type="ARBA" id="ARBA00023268"/>
    </source>
</evidence>
<evidence type="ECO:0000256" key="1">
    <source>
        <dbReference type="ARBA" id="ARBA00002624"/>
    </source>
</evidence>
<proteinExistence type="inferred from homology"/>
<dbReference type="GO" id="GO:0071555">
    <property type="term" value="P:cell wall organization"/>
    <property type="evidence" value="ECO:0007669"/>
    <property type="project" value="UniProtKB-KW"/>
</dbReference>
<dbReference type="InterPro" id="IPR023346">
    <property type="entry name" value="Lysozyme-like_dom_sf"/>
</dbReference>
<keyword evidence="21" id="KW-0961">Cell wall biogenesis/degradation</keyword>
<comment type="catalytic activity">
    <reaction evidence="24">
        <text>[GlcNAc-(1-&gt;4)-Mur2Ac(oyl-L-Ala-gamma-D-Glu-L-Lys-D-Ala-D-Ala)](n)-di-trans,octa-cis-undecaprenyl diphosphate + beta-D-GlcNAc-(1-&gt;4)-Mur2Ac(oyl-L-Ala-gamma-D-Glu-L-Lys-D-Ala-D-Ala)-di-trans,octa-cis-undecaprenyl diphosphate = [GlcNAc-(1-&gt;4)-Mur2Ac(oyl-L-Ala-gamma-D-Glu-L-Lys-D-Ala-D-Ala)](n+1)-di-trans,octa-cis-undecaprenyl diphosphate + di-trans,octa-cis-undecaprenyl diphosphate + H(+)</text>
        <dbReference type="Rhea" id="RHEA:23708"/>
        <dbReference type="Rhea" id="RHEA-COMP:9602"/>
        <dbReference type="Rhea" id="RHEA-COMP:9603"/>
        <dbReference type="ChEBI" id="CHEBI:15378"/>
        <dbReference type="ChEBI" id="CHEBI:58405"/>
        <dbReference type="ChEBI" id="CHEBI:60033"/>
        <dbReference type="ChEBI" id="CHEBI:78435"/>
        <dbReference type="EC" id="2.4.99.28"/>
    </reaction>
</comment>
<keyword evidence="17 27" id="KW-1133">Transmembrane helix</keyword>
<comment type="similarity">
    <text evidence="4">In the C-terminal section; belongs to the transpeptidase family.</text>
</comment>
<evidence type="ECO:0000256" key="18">
    <source>
        <dbReference type="ARBA" id="ARBA00023136"/>
    </source>
</evidence>
<keyword evidence="19" id="KW-0046">Antibiotic resistance</keyword>
<dbReference type="GO" id="GO:0005886">
    <property type="term" value="C:plasma membrane"/>
    <property type="evidence" value="ECO:0007669"/>
    <property type="project" value="UniProtKB-SubCell"/>
</dbReference>
<evidence type="ECO:0000313" key="30">
    <source>
        <dbReference type="EMBL" id="SFR68395.1"/>
    </source>
</evidence>
<evidence type="ECO:0000256" key="7">
    <source>
        <dbReference type="ARBA" id="ARBA00018638"/>
    </source>
</evidence>
<keyword evidence="18 27" id="KW-0472">Membrane</keyword>
<evidence type="ECO:0000256" key="2">
    <source>
        <dbReference type="ARBA" id="ARBA00004401"/>
    </source>
</evidence>
<evidence type="ECO:0000256" key="27">
    <source>
        <dbReference type="SAM" id="Phobius"/>
    </source>
</evidence>
<feature type="domain" description="Glycosyl transferase family 51" evidence="29">
    <location>
        <begin position="82"/>
        <end position="263"/>
    </location>
</feature>
<accession>A0A1I6INS0</accession>
<evidence type="ECO:0000259" key="29">
    <source>
        <dbReference type="Pfam" id="PF00912"/>
    </source>
</evidence>
<dbReference type="InterPro" id="IPR036950">
    <property type="entry name" value="PBP_transglycosylase"/>
</dbReference>
<dbReference type="Pfam" id="PF00905">
    <property type="entry name" value="Transpeptidase"/>
    <property type="match status" value="1"/>
</dbReference>
<evidence type="ECO:0000256" key="15">
    <source>
        <dbReference type="ARBA" id="ARBA00022968"/>
    </source>
</evidence>
<keyword evidence="8" id="KW-0121">Carboxypeptidase</keyword>
<organism evidence="30 31">
    <name type="scientific">[Clostridium] aminophilum</name>
    <dbReference type="NCBI Taxonomy" id="1526"/>
    <lineage>
        <taxon>Bacteria</taxon>
        <taxon>Bacillati</taxon>
        <taxon>Bacillota</taxon>
        <taxon>Clostridia</taxon>
        <taxon>Lachnospirales</taxon>
        <taxon>Lachnospiraceae</taxon>
    </lineage>
</organism>
<dbReference type="GO" id="GO:0009252">
    <property type="term" value="P:peptidoglycan biosynthetic process"/>
    <property type="evidence" value="ECO:0007669"/>
    <property type="project" value="UniProtKB-UniPathway"/>
</dbReference>
<dbReference type="SUPFAM" id="SSF56601">
    <property type="entry name" value="beta-lactamase/transpeptidase-like"/>
    <property type="match status" value="1"/>
</dbReference>
<dbReference type="SUPFAM" id="SSF53955">
    <property type="entry name" value="Lysozyme-like"/>
    <property type="match status" value="1"/>
</dbReference>